<dbReference type="EMBL" id="KN832880">
    <property type="protein sequence ID" value="KIM98480.1"/>
    <property type="molecule type" value="Genomic_DNA"/>
</dbReference>
<dbReference type="SMART" id="SM00028">
    <property type="entry name" value="TPR"/>
    <property type="match status" value="2"/>
</dbReference>
<keyword evidence="3" id="KW-1185">Reference proteome</keyword>
<evidence type="ECO:0000256" key="1">
    <source>
        <dbReference type="PROSITE-ProRule" id="PRU00339"/>
    </source>
</evidence>
<dbReference type="PROSITE" id="PS50005">
    <property type="entry name" value="TPR"/>
    <property type="match status" value="1"/>
</dbReference>
<sequence length="643" mass="71817">MASENHRDTIFLTKQETERIRNTVTNRETKCMKLVGHGREQRDLKAAIAQATSACLIADMGGAWDSGVTHAKIQGGTLPAVAVGRPYPPCIASFRDLEPMKLADLRMDTHHHGRRLTVKRSSPVVSLAAVSWAMVLDDRGDDIERLEVCLHNSRHGEDVLESSSVFVIKEPYFTLTDQGEPTIRVDHPSDLIVSTTSLTLNNEANDYAEDAAEAEKIARRCKEEGNAALQRKNLPLAHAKYTQGLKVARQCVVSVTNSDLVRDIFRNRARVNLLLNQLDEAKADAKASIIGRGDQRSKDLDSKAYFRAGCAAYNIGEYREAKALFEEQQKLTPDDGTSANLRKIEMRLREQEIGTYNLTKIRAGLSRDCPRVNVASFTSNTMVKDSPGRGRGLFLIHDIPAGGLIMCEKAFCVVWGHESEALTAIAYDIRDDRIRVSPVGLHISTVQKLLSNPSQIKRVMDLFSDYQGDGKNAFGTEDGPVVDTFQIHDIISRNAFSPGSQFGEEAAEKASTGLWTCAAYINHSCIANARRNISIFISYDFSNDYDARQTALMTTWGFECDCALCVAEQADGPALRKRRWELAREADWFVERESWVNAKRLTIAKAQRLARDLDDAYDGTRYKNVSRLATQRIREWLTRASPR</sequence>
<evidence type="ECO:0000313" key="3">
    <source>
        <dbReference type="Proteomes" id="UP000054321"/>
    </source>
</evidence>
<organism evidence="2 3">
    <name type="scientific">Oidiodendron maius (strain Zn)</name>
    <dbReference type="NCBI Taxonomy" id="913774"/>
    <lineage>
        <taxon>Eukaryota</taxon>
        <taxon>Fungi</taxon>
        <taxon>Dikarya</taxon>
        <taxon>Ascomycota</taxon>
        <taxon>Pezizomycotina</taxon>
        <taxon>Leotiomycetes</taxon>
        <taxon>Leotiomycetes incertae sedis</taxon>
        <taxon>Myxotrichaceae</taxon>
        <taxon>Oidiodendron</taxon>
    </lineage>
</organism>
<dbReference type="HOGENOM" id="CLU_009043_1_0_1"/>
<gene>
    <name evidence="2" type="ORF">OIDMADRAFT_43429</name>
</gene>
<dbReference type="SUPFAM" id="SSF48452">
    <property type="entry name" value="TPR-like"/>
    <property type="match status" value="1"/>
</dbReference>
<dbReference type="PANTHER" id="PTHR47643:SF2">
    <property type="entry name" value="TPR DOMAIN PROTEIN (AFU_ORTHOLOGUE AFUA_5G12710)"/>
    <property type="match status" value="1"/>
</dbReference>
<keyword evidence="1" id="KW-0802">TPR repeat</keyword>
<dbReference type="Proteomes" id="UP000054321">
    <property type="component" value="Unassembled WGS sequence"/>
</dbReference>
<dbReference type="SUPFAM" id="SSF82199">
    <property type="entry name" value="SET domain"/>
    <property type="match status" value="1"/>
</dbReference>
<dbReference type="InParanoid" id="A0A0C3GR13"/>
<dbReference type="InterPro" id="IPR053209">
    <property type="entry name" value="Gramillin-biosynth_MTr"/>
</dbReference>
<dbReference type="PANTHER" id="PTHR47643">
    <property type="entry name" value="TPR DOMAIN PROTEIN (AFU_ORTHOLOGUE AFUA_5G12710)"/>
    <property type="match status" value="1"/>
</dbReference>
<protein>
    <submittedName>
        <fullName evidence="2">Uncharacterized protein</fullName>
    </submittedName>
</protein>
<name>A0A0C3GR13_OIDMZ</name>
<dbReference type="InterPro" id="IPR011990">
    <property type="entry name" value="TPR-like_helical_dom_sf"/>
</dbReference>
<reference evidence="2 3" key="1">
    <citation type="submission" date="2014-04" db="EMBL/GenBank/DDBJ databases">
        <authorList>
            <consortium name="DOE Joint Genome Institute"/>
            <person name="Kuo A."/>
            <person name="Martino E."/>
            <person name="Perotto S."/>
            <person name="Kohler A."/>
            <person name="Nagy L.G."/>
            <person name="Floudas D."/>
            <person name="Copeland A."/>
            <person name="Barry K.W."/>
            <person name="Cichocki N."/>
            <person name="Veneault-Fourrey C."/>
            <person name="LaButti K."/>
            <person name="Lindquist E.A."/>
            <person name="Lipzen A."/>
            <person name="Lundell T."/>
            <person name="Morin E."/>
            <person name="Murat C."/>
            <person name="Sun H."/>
            <person name="Tunlid A."/>
            <person name="Henrissat B."/>
            <person name="Grigoriev I.V."/>
            <person name="Hibbett D.S."/>
            <person name="Martin F."/>
            <person name="Nordberg H.P."/>
            <person name="Cantor M.N."/>
            <person name="Hua S.X."/>
        </authorList>
    </citation>
    <scope>NUCLEOTIDE SEQUENCE [LARGE SCALE GENOMIC DNA]</scope>
    <source>
        <strain evidence="2 3">Zn</strain>
    </source>
</reference>
<dbReference type="InterPro" id="IPR046341">
    <property type="entry name" value="SET_dom_sf"/>
</dbReference>
<dbReference type="STRING" id="913774.A0A0C3GR13"/>
<reference evidence="3" key="2">
    <citation type="submission" date="2015-01" db="EMBL/GenBank/DDBJ databases">
        <title>Evolutionary Origins and Diversification of the Mycorrhizal Mutualists.</title>
        <authorList>
            <consortium name="DOE Joint Genome Institute"/>
            <consortium name="Mycorrhizal Genomics Consortium"/>
            <person name="Kohler A."/>
            <person name="Kuo A."/>
            <person name="Nagy L.G."/>
            <person name="Floudas D."/>
            <person name="Copeland A."/>
            <person name="Barry K.W."/>
            <person name="Cichocki N."/>
            <person name="Veneault-Fourrey C."/>
            <person name="LaButti K."/>
            <person name="Lindquist E.A."/>
            <person name="Lipzen A."/>
            <person name="Lundell T."/>
            <person name="Morin E."/>
            <person name="Murat C."/>
            <person name="Riley R."/>
            <person name="Ohm R."/>
            <person name="Sun H."/>
            <person name="Tunlid A."/>
            <person name="Henrissat B."/>
            <person name="Grigoriev I.V."/>
            <person name="Hibbett D.S."/>
            <person name="Martin F."/>
        </authorList>
    </citation>
    <scope>NUCLEOTIDE SEQUENCE [LARGE SCALE GENOMIC DNA]</scope>
    <source>
        <strain evidence="3">Zn</strain>
    </source>
</reference>
<dbReference type="OrthoDB" id="438641at2759"/>
<dbReference type="InterPro" id="IPR019734">
    <property type="entry name" value="TPR_rpt"/>
</dbReference>
<dbReference type="Gene3D" id="1.25.40.10">
    <property type="entry name" value="Tetratricopeptide repeat domain"/>
    <property type="match status" value="1"/>
</dbReference>
<accession>A0A0C3GR13</accession>
<dbReference type="AlphaFoldDB" id="A0A0C3GR13"/>
<dbReference type="Gene3D" id="2.170.270.10">
    <property type="entry name" value="SET domain"/>
    <property type="match status" value="1"/>
</dbReference>
<proteinExistence type="predicted"/>
<feature type="repeat" description="TPR" evidence="1">
    <location>
        <begin position="302"/>
        <end position="335"/>
    </location>
</feature>
<evidence type="ECO:0000313" key="2">
    <source>
        <dbReference type="EMBL" id="KIM98480.1"/>
    </source>
</evidence>